<evidence type="ECO:0000313" key="4">
    <source>
        <dbReference type="Proteomes" id="UP000199341"/>
    </source>
</evidence>
<dbReference type="STRING" id="310781.SAMN05216259_106246"/>
<feature type="region of interest" description="Disordered" evidence="1">
    <location>
        <begin position="67"/>
        <end position="145"/>
    </location>
</feature>
<keyword evidence="2" id="KW-0472">Membrane</keyword>
<proteinExistence type="predicted"/>
<dbReference type="EMBL" id="FNIE01000006">
    <property type="protein sequence ID" value="SDN92509.1"/>
    <property type="molecule type" value="Genomic_DNA"/>
</dbReference>
<keyword evidence="2" id="KW-0812">Transmembrane</keyword>
<accession>A0A1H0FDK7</accession>
<gene>
    <name evidence="3" type="ORF">SAMN05216259_106246</name>
</gene>
<dbReference type="RefSeq" id="WP_093785025.1">
    <property type="nucleotide sequence ID" value="NZ_FNIE01000006.1"/>
</dbReference>
<evidence type="ECO:0000256" key="1">
    <source>
        <dbReference type="SAM" id="MobiDB-lite"/>
    </source>
</evidence>
<keyword evidence="4" id="KW-1185">Reference proteome</keyword>
<name>A0A1H0FDK7_9ACTN</name>
<keyword evidence="2" id="KW-1133">Transmembrane helix</keyword>
<protein>
    <submittedName>
        <fullName evidence="3">Uncharacterized protein</fullName>
    </submittedName>
</protein>
<organism evidence="3 4">
    <name type="scientific">Actinacidiphila guanduensis</name>
    <dbReference type="NCBI Taxonomy" id="310781"/>
    <lineage>
        <taxon>Bacteria</taxon>
        <taxon>Bacillati</taxon>
        <taxon>Actinomycetota</taxon>
        <taxon>Actinomycetes</taxon>
        <taxon>Kitasatosporales</taxon>
        <taxon>Streptomycetaceae</taxon>
        <taxon>Actinacidiphila</taxon>
    </lineage>
</organism>
<feature type="compositionally biased region" description="Low complexity" evidence="1">
    <location>
        <begin position="184"/>
        <end position="197"/>
    </location>
</feature>
<dbReference type="AlphaFoldDB" id="A0A1H0FDK7"/>
<reference evidence="3 4" key="1">
    <citation type="submission" date="2016-10" db="EMBL/GenBank/DDBJ databases">
        <authorList>
            <person name="de Groot N.N."/>
        </authorList>
    </citation>
    <scope>NUCLEOTIDE SEQUENCE [LARGE SCALE GENOMIC DNA]</scope>
    <source>
        <strain evidence="3 4">CGMCC 4.2022</strain>
    </source>
</reference>
<feature type="transmembrane region" description="Helical" evidence="2">
    <location>
        <begin position="218"/>
        <end position="245"/>
    </location>
</feature>
<sequence length="323" mass="32849">MGVESDRLVFDYLSKVGDLAQTALPAAERMRLVAQLRQDIESQRGETDSPAAVERILGRIGTPDAVVEAAAGSGGGAGRARDAAAEEPPAGPPPPGSYGPHARTRGLRKDTADVPPPRGGRAGRDSDEADWWGTGGGLGGGVFGDEVPGLPGMTGGVFIPFGDEELGDSGQAREPRGKDEAEAEPVAEPAPAKRGGGLPRLLRGAAGAGLRGWGSPVLLISAALLVAGAAIGSFVPLGLGWLGAYLTRALSRTQAKIAVFGIPGAAAAGLLVWLWGRDAGKWGSRVPSGQLGRAILDGVPFTVRAAALASAAYLLLRARRRAG</sequence>
<dbReference type="OrthoDB" id="4350222at2"/>
<feature type="transmembrane region" description="Helical" evidence="2">
    <location>
        <begin position="257"/>
        <end position="275"/>
    </location>
</feature>
<feature type="compositionally biased region" description="Gly residues" evidence="1">
    <location>
        <begin position="133"/>
        <end position="143"/>
    </location>
</feature>
<evidence type="ECO:0000256" key="2">
    <source>
        <dbReference type="SAM" id="Phobius"/>
    </source>
</evidence>
<evidence type="ECO:0000313" key="3">
    <source>
        <dbReference type="EMBL" id="SDN92509.1"/>
    </source>
</evidence>
<feature type="transmembrane region" description="Helical" evidence="2">
    <location>
        <begin position="295"/>
        <end position="316"/>
    </location>
</feature>
<dbReference type="Proteomes" id="UP000199341">
    <property type="component" value="Unassembled WGS sequence"/>
</dbReference>
<feature type="region of interest" description="Disordered" evidence="1">
    <location>
        <begin position="161"/>
        <end position="197"/>
    </location>
</feature>
<feature type="compositionally biased region" description="Basic and acidic residues" evidence="1">
    <location>
        <begin position="171"/>
        <end position="180"/>
    </location>
</feature>